<evidence type="ECO:0000313" key="3">
    <source>
        <dbReference type="Proteomes" id="UP001151752"/>
    </source>
</evidence>
<protein>
    <submittedName>
        <fullName evidence="2">Uncharacterized protein</fullName>
    </submittedName>
</protein>
<gene>
    <name evidence="2" type="ORF">OIU74_003933</name>
</gene>
<sequence length="249" mass="25501">MLATRLLPLVLPPKKLKGPIQTTSPILGAAGTALGCVDHVPQIASPQSLSSKIPVNVSSPKLALSPVELSSAEEFEDEETSSCNSDSSSHYGSTDLANSEHTAHQPSPTSSAPADFEGPVFEVPVSEWAGPLQASPATTSPMDDAWLQDPMVCEAATAVHDWEPVPKKHLSNSQPKMKAIGSGVLAAGSALCKDSAAAKGKSVEAVVIGSVDTSLMVSGSVSAGSILGMDCEGMKGKLVGAALHQLQLI</sequence>
<evidence type="ECO:0000256" key="1">
    <source>
        <dbReference type="SAM" id="MobiDB-lite"/>
    </source>
</evidence>
<feature type="compositionally biased region" description="Polar residues" evidence="1">
    <location>
        <begin position="95"/>
        <end position="112"/>
    </location>
</feature>
<proteinExistence type="predicted"/>
<dbReference type="Proteomes" id="UP001151752">
    <property type="component" value="Chromosome 4"/>
</dbReference>
<dbReference type="EMBL" id="JAPFFM010000010">
    <property type="protein sequence ID" value="KAJ6739069.1"/>
    <property type="molecule type" value="Genomic_DNA"/>
</dbReference>
<feature type="compositionally biased region" description="Low complexity" evidence="1">
    <location>
        <begin position="81"/>
        <end position="93"/>
    </location>
</feature>
<comment type="caution">
    <text evidence="2">The sequence shown here is derived from an EMBL/GenBank/DDBJ whole genome shotgun (WGS) entry which is preliminary data.</text>
</comment>
<reference evidence="2" key="2">
    <citation type="journal article" date="2023" name="Int. J. Mol. Sci.">
        <title>De Novo Assembly and Annotation of 11 Diverse Shrub Willow (Salix) Genomes Reveals Novel Gene Organization in Sex-Linked Regions.</title>
        <authorList>
            <person name="Hyden B."/>
            <person name="Feng K."/>
            <person name="Yates T.B."/>
            <person name="Jawdy S."/>
            <person name="Cereghino C."/>
            <person name="Smart L.B."/>
            <person name="Muchero W."/>
        </authorList>
    </citation>
    <scope>NUCLEOTIDE SEQUENCE</scope>
    <source>
        <tissue evidence="2">Shoot tip</tissue>
    </source>
</reference>
<organism evidence="2 3">
    <name type="scientific">Salix koriyanagi</name>
    <dbReference type="NCBI Taxonomy" id="2511006"/>
    <lineage>
        <taxon>Eukaryota</taxon>
        <taxon>Viridiplantae</taxon>
        <taxon>Streptophyta</taxon>
        <taxon>Embryophyta</taxon>
        <taxon>Tracheophyta</taxon>
        <taxon>Spermatophyta</taxon>
        <taxon>Magnoliopsida</taxon>
        <taxon>eudicotyledons</taxon>
        <taxon>Gunneridae</taxon>
        <taxon>Pentapetalae</taxon>
        <taxon>rosids</taxon>
        <taxon>fabids</taxon>
        <taxon>Malpighiales</taxon>
        <taxon>Salicaceae</taxon>
        <taxon>Saliceae</taxon>
        <taxon>Salix</taxon>
    </lineage>
</organism>
<evidence type="ECO:0000313" key="2">
    <source>
        <dbReference type="EMBL" id="KAJ6739069.1"/>
    </source>
</evidence>
<dbReference type="AlphaFoldDB" id="A0A9Q0UYY8"/>
<feature type="region of interest" description="Disordered" evidence="1">
    <location>
        <begin position="68"/>
        <end position="117"/>
    </location>
</feature>
<name>A0A9Q0UYY8_9ROSI</name>
<keyword evidence="3" id="KW-1185">Reference proteome</keyword>
<reference evidence="2" key="1">
    <citation type="submission" date="2022-11" db="EMBL/GenBank/DDBJ databases">
        <authorList>
            <person name="Hyden B.L."/>
            <person name="Feng K."/>
            <person name="Yates T."/>
            <person name="Jawdy S."/>
            <person name="Smart L.B."/>
            <person name="Muchero W."/>
        </authorList>
    </citation>
    <scope>NUCLEOTIDE SEQUENCE</scope>
    <source>
        <tissue evidence="2">Shoot tip</tissue>
    </source>
</reference>
<accession>A0A9Q0UYY8</accession>
<feature type="compositionally biased region" description="Acidic residues" evidence="1">
    <location>
        <begin position="71"/>
        <end position="80"/>
    </location>
</feature>